<evidence type="ECO:0000313" key="2">
    <source>
        <dbReference type="EMBL" id="KAL3784025.1"/>
    </source>
</evidence>
<keyword evidence="3" id="KW-1185">Reference proteome</keyword>
<accession>A0ABD3P7I2</accession>
<name>A0ABD3P7I2_9STRA</name>
<protein>
    <submittedName>
        <fullName evidence="2">Uncharacterized protein</fullName>
    </submittedName>
</protein>
<reference evidence="2 3" key="1">
    <citation type="journal article" date="2020" name="G3 (Bethesda)">
        <title>Improved Reference Genome for Cyclotella cryptica CCMP332, a Model for Cell Wall Morphogenesis, Salinity Adaptation, and Lipid Production in Diatoms (Bacillariophyta).</title>
        <authorList>
            <person name="Roberts W.R."/>
            <person name="Downey K.M."/>
            <person name="Ruck E.C."/>
            <person name="Traller J.C."/>
            <person name="Alverson A.J."/>
        </authorList>
    </citation>
    <scope>NUCLEOTIDE SEQUENCE [LARGE SCALE GENOMIC DNA]</scope>
    <source>
        <strain evidence="2 3">CCMP332</strain>
    </source>
</reference>
<keyword evidence="1" id="KW-1133">Transmembrane helix</keyword>
<dbReference type="EMBL" id="JABMIG020000246">
    <property type="protein sequence ID" value="KAL3784025.1"/>
    <property type="molecule type" value="Genomic_DNA"/>
</dbReference>
<keyword evidence="1" id="KW-0472">Membrane</keyword>
<proteinExistence type="predicted"/>
<feature type="transmembrane region" description="Helical" evidence="1">
    <location>
        <begin position="95"/>
        <end position="112"/>
    </location>
</feature>
<evidence type="ECO:0000256" key="1">
    <source>
        <dbReference type="SAM" id="Phobius"/>
    </source>
</evidence>
<keyword evidence="1" id="KW-0812">Transmembrane</keyword>
<comment type="caution">
    <text evidence="2">The sequence shown here is derived from an EMBL/GenBank/DDBJ whole genome shotgun (WGS) entry which is preliminary data.</text>
</comment>
<gene>
    <name evidence="2" type="ORF">HJC23_006311</name>
</gene>
<sequence length="156" mass="17123">MSEETFKHGDGCCACNCTDGKIGTGGCLFTLCCPCFAFCKAADEAKLNHGTMYCVMTVCGFGCCALMMLGQDIEDKRNLKKHGGGWVSETRFRRIQMYLFFLLNIFTSYLGLLQHCINSCFNGCTCHLCRVVNECKVYANEGALGGAPAAVEMERK</sequence>
<dbReference type="Proteomes" id="UP001516023">
    <property type="component" value="Unassembled WGS sequence"/>
</dbReference>
<organism evidence="2 3">
    <name type="scientific">Cyclotella cryptica</name>
    <dbReference type="NCBI Taxonomy" id="29204"/>
    <lineage>
        <taxon>Eukaryota</taxon>
        <taxon>Sar</taxon>
        <taxon>Stramenopiles</taxon>
        <taxon>Ochrophyta</taxon>
        <taxon>Bacillariophyta</taxon>
        <taxon>Coscinodiscophyceae</taxon>
        <taxon>Thalassiosirophycidae</taxon>
        <taxon>Stephanodiscales</taxon>
        <taxon>Stephanodiscaceae</taxon>
        <taxon>Cyclotella</taxon>
    </lineage>
</organism>
<dbReference type="AlphaFoldDB" id="A0ABD3P7I2"/>
<evidence type="ECO:0000313" key="3">
    <source>
        <dbReference type="Proteomes" id="UP001516023"/>
    </source>
</evidence>
<feature type="transmembrane region" description="Helical" evidence="1">
    <location>
        <begin position="50"/>
        <end position="70"/>
    </location>
</feature>